<dbReference type="RefSeq" id="WP_378609241.1">
    <property type="nucleotide sequence ID" value="NZ_JBHSQN010000015.1"/>
</dbReference>
<keyword evidence="3" id="KW-1185">Reference proteome</keyword>
<evidence type="ECO:0000313" key="2">
    <source>
        <dbReference type="EMBL" id="MFC6014051.1"/>
    </source>
</evidence>
<proteinExistence type="predicted"/>
<feature type="transmembrane region" description="Helical" evidence="1">
    <location>
        <begin position="119"/>
        <end position="138"/>
    </location>
</feature>
<accession>A0ABW1JX56</accession>
<evidence type="ECO:0000256" key="1">
    <source>
        <dbReference type="SAM" id="Phobius"/>
    </source>
</evidence>
<name>A0ABW1JX56_9NOCA</name>
<sequence>MHPHQPYQPHQSYRPPLVPVGVTASDGIKVKARRARMIAQFTPELVVELRPGFNEFQLPPGYYRVQLWSQYVWKAGKATLDIDATRGPVHFHYAAPYTLYSAGSAGFTPLERPGLVVKMGIFAVAFAVPLLIALAALVTR</sequence>
<evidence type="ECO:0000313" key="3">
    <source>
        <dbReference type="Proteomes" id="UP001596223"/>
    </source>
</evidence>
<keyword evidence="1" id="KW-0472">Membrane</keyword>
<protein>
    <submittedName>
        <fullName evidence="2">Uncharacterized protein</fullName>
    </submittedName>
</protein>
<keyword evidence="1" id="KW-0812">Transmembrane</keyword>
<reference evidence="3" key="1">
    <citation type="journal article" date="2019" name="Int. J. Syst. Evol. Microbiol.">
        <title>The Global Catalogue of Microorganisms (GCM) 10K type strain sequencing project: providing services to taxonomists for standard genome sequencing and annotation.</title>
        <authorList>
            <consortium name="The Broad Institute Genomics Platform"/>
            <consortium name="The Broad Institute Genome Sequencing Center for Infectious Disease"/>
            <person name="Wu L."/>
            <person name="Ma J."/>
        </authorList>
    </citation>
    <scope>NUCLEOTIDE SEQUENCE [LARGE SCALE GENOMIC DNA]</scope>
    <source>
        <strain evidence="3">CCUG 36956</strain>
    </source>
</reference>
<comment type="caution">
    <text evidence="2">The sequence shown here is derived from an EMBL/GenBank/DDBJ whole genome shotgun (WGS) entry which is preliminary data.</text>
</comment>
<gene>
    <name evidence="2" type="ORF">ACFP3H_23595</name>
</gene>
<dbReference type="EMBL" id="JBHSQN010000015">
    <property type="protein sequence ID" value="MFC6014051.1"/>
    <property type="molecule type" value="Genomic_DNA"/>
</dbReference>
<organism evidence="2 3">
    <name type="scientific">Nocardia lasii</name>
    <dbReference type="NCBI Taxonomy" id="1616107"/>
    <lineage>
        <taxon>Bacteria</taxon>
        <taxon>Bacillati</taxon>
        <taxon>Actinomycetota</taxon>
        <taxon>Actinomycetes</taxon>
        <taxon>Mycobacteriales</taxon>
        <taxon>Nocardiaceae</taxon>
        <taxon>Nocardia</taxon>
    </lineage>
</organism>
<keyword evidence="1" id="KW-1133">Transmembrane helix</keyword>
<dbReference type="Proteomes" id="UP001596223">
    <property type="component" value="Unassembled WGS sequence"/>
</dbReference>